<dbReference type="Proteomes" id="UP000093928">
    <property type="component" value="Unassembled WGS sequence"/>
</dbReference>
<organism evidence="2 3">
    <name type="scientific">Mycobacterium asiaticum</name>
    <dbReference type="NCBI Taxonomy" id="1790"/>
    <lineage>
        <taxon>Bacteria</taxon>
        <taxon>Bacillati</taxon>
        <taxon>Actinomycetota</taxon>
        <taxon>Actinomycetes</taxon>
        <taxon>Mycobacteriales</taxon>
        <taxon>Mycobacteriaceae</taxon>
        <taxon>Mycobacterium</taxon>
    </lineage>
</organism>
<keyword evidence="1" id="KW-0472">Membrane</keyword>
<dbReference type="OrthoDB" id="4725842at2"/>
<feature type="transmembrane region" description="Helical" evidence="1">
    <location>
        <begin position="12"/>
        <end position="35"/>
    </location>
</feature>
<sequence length="252" mass="26302">MIVAHLADSTSGAAMAGAVIGALVLPAVGLTLLILGVRNRARTRRGWVPGYPGYPPAYPPTPGYPPGAPGYAPGGYPPRAPQPPKAGTGLIISGIVLLAVGALGIIGSMAVVVGRSSHLAVGDCFTNDAVDRHWWQPTSCQDPEAVLEYATKVGSDGNCPDGKLVSSSYLSVEHDGVRRCFLPNLIEGHCYTPERNDETVRTVGCGASGKVIRVVKRVDNTTDTSACPSGTHGVSFPKPKRTYCTERTQGIV</sequence>
<accession>A0A1A3P6C2</accession>
<protein>
    <submittedName>
        <fullName evidence="2">Uncharacterized protein</fullName>
    </submittedName>
</protein>
<keyword evidence="1" id="KW-1133">Transmembrane helix</keyword>
<dbReference type="RefSeq" id="WP_065143346.1">
    <property type="nucleotide sequence ID" value="NZ_LZLS01000065.1"/>
</dbReference>
<gene>
    <name evidence="2" type="ORF">A5634_19560</name>
</gene>
<proteinExistence type="predicted"/>
<evidence type="ECO:0000313" key="3">
    <source>
        <dbReference type="Proteomes" id="UP000093928"/>
    </source>
</evidence>
<evidence type="ECO:0000256" key="1">
    <source>
        <dbReference type="SAM" id="Phobius"/>
    </source>
</evidence>
<evidence type="ECO:0000313" key="2">
    <source>
        <dbReference type="EMBL" id="OBK28844.1"/>
    </source>
</evidence>
<dbReference type="AlphaFoldDB" id="A0A1A3P6C2"/>
<feature type="transmembrane region" description="Helical" evidence="1">
    <location>
        <begin position="89"/>
        <end position="113"/>
    </location>
</feature>
<dbReference type="EMBL" id="LZLS01000065">
    <property type="protein sequence ID" value="OBK28844.1"/>
    <property type="molecule type" value="Genomic_DNA"/>
</dbReference>
<comment type="caution">
    <text evidence="2">The sequence shown here is derived from an EMBL/GenBank/DDBJ whole genome shotgun (WGS) entry which is preliminary data.</text>
</comment>
<reference evidence="2 3" key="1">
    <citation type="submission" date="2016-06" db="EMBL/GenBank/DDBJ databases">
        <authorList>
            <person name="Kjaerup R.B."/>
            <person name="Dalgaard T.S."/>
            <person name="Juul-Madsen H.R."/>
        </authorList>
    </citation>
    <scope>NUCLEOTIDE SEQUENCE [LARGE SCALE GENOMIC DNA]</scope>
    <source>
        <strain evidence="2 3">1165133.8</strain>
    </source>
</reference>
<name>A0A1A3P6C2_MYCAS</name>
<keyword evidence="1" id="KW-0812">Transmembrane</keyword>